<dbReference type="InterPro" id="IPR036412">
    <property type="entry name" value="HAD-like_sf"/>
</dbReference>
<accession>A0ABX0T4K2</accession>
<dbReference type="EMBL" id="JAAOYO010000002">
    <property type="protein sequence ID" value="NII40411.1"/>
    <property type="molecule type" value="Genomic_DNA"/>
</dbReference>
<dbReference type="RefSeq" id="WP_166779551.1">
    <property type="nucleotide sequence ID" value="NZ_JAAOYO010000002.1"/>
</dbReference>
<comment type="caution">
    <text evidence="1">The sequence shown here is derived from an EMBL/GenBank/DDBJ whole genome shotgun (WGS) entry which is preliminary data.</text>
</comment>
<evidence type="ECO:0000313" key="2">
    <source>
        <dbReference type="Proteomes" id="UP001318300"/>
    </source>
</evidence>
<dbReference type="SUPFAM" id="SSF56784">
    <property type="entry name" value="HAD-like"/>
    <property type="match status" value="1"/>
</dbReference>
<keyword evidence="2" id="KW-1185">Reference proteome</keyword>
<dbReference type="Proteomes" id="UP001318300">
    <property type="component" value="Unassembled WGS sequence"/>
</dbReference>
<evidence type="ECO:0000313" key="1">
    <source>
        <dbReference type="EMBL" id="NII40411.1"/>
    </source>
</evidence>
<sequence>MGCGEAVVRLLRPVVAASGCRADEVLYVGDRLDNDVLPPKAAGMWTAFIRRGPWGHVHAERIEVAQADLHLDTLDGLVRALP</sequence>
<protein>
    <submittedName>
        <fullName evidence="1">FMN phosphatase YigB (HAD superfamily)</fullName>
    </submittedName>
</protein>
<gene>
    <name evidence="1" type="ORF">E9228_001047</name>
</gene>
<dbReference type="Pfam" id="PF13242">
    <property type="entry name" value="Hydrolase_like"/>
    <property type="match status" value="1"/>
</dbReference>
<dbReference type="InterPro" id="IPR023214">
    <property type="entry name" value="HAD_sf"/>
</dbReference>
<organism evidence="1 2">
    <name type="scientific">Curtobacterium salicis</name>
    <dbReference type="NCBI Taxonomy" id="1779862"/>
    <lineage>
        <taxon>Bacteria</taxon>
        <taxon>Bacillati</taxon>
        <taxon>Actinomycetota</taxon>
        <taxon>Actinomycetes</taxon>
        <taxon>Micrococcales</taxon>
        <taxon>Microbacteriaceae</taxon>
        <taxon>Curtobacterium</taxon>
    </lineage>
</organism>
<reference evidence="1 2" key="1">
    <citation type="submission" date="2020-03" db="EMBL/GenBank/DDBJ databases">
        <title>Above-ground endophytic microbial communities from plants in different locations in the United States.</title>
        <authorList>
            <person name="Frank C."/>
        </authorList>
    </citation>
    <scope>NUCLEOTIDE SEQUENCE [LARGE SCALE GENOMIC DNA]</scope>
    <source>
        <strain evidence="1 2">WW7</strain>
    </source>
</reference>
<proteinExistence type="predicted"/>
<dbReference type="Gene3D" id="3.40.50.1000">
    <property type="entry name" value="HAD superfamily/HAD-like"/>
    <property type="match status" value="1"/>
</dbReference>
<name>A0ABX0T4K2_9MICO</name>